<dbReference type="InterPro" id="IPR008963">
    <property type="entry name" value="Purple_acid_Pase-like_N"/>
</dbReference>
<feature type="region of interest" description="Disordered" evidence="1">
    <location>
        <begin position="182"/>
        <end position="231"/>
    </location>
</feature>
<name>A0A1Q2CZ73_9ACTN</name>
<protein>
    <recommendedName>
        <fullName evidence="2">Purple acid phosphatase N-terminal domain-containing protein</fullName>
    </recommendedName>
</protein>
<feature type="compositionally biased region" description="Pro residues" evidence="1">
    <location>
        <begin position="185"/>
        <end position="221"/>
    </location>
</feature>
<accession>A0A1Q2CZ73</accession>
<feature type="region of interest" description="Disordered" evidence="1">
    <location>
        <begin position="315"/>
        <end position="448"/>
    </location>
</feature>
<dbReference type="SUPFAM" id="SSF49363">
    <property type="entry name" value="Purple acid phosphatase, N-terminal domain"/>
    <property type="match status" value="1"/>
</dbReference>
<evidence type="ECO:0000259" key="2">
    <source>
        <dbReference type="Pfam" id="PF16656"/>
    </source>
</evidence>
<gene>
    <name evidence="3" type="ORF">BW733_11995</name>
</gene>
<dbReference type="InterPro" id="IPR015914">
    <property type="entry name" value="PAPs_N"/>
</dbReference>
<dbReference type="Pfam" id="PF16656">
    <property type="entry name" value="Pur_ac_phosph_N"/>
    <property type="match status" value="1"/>
</dbReference>
<proteinExistence type="predicted"/>
<feature type="compositionally biased region" description="Polar residues" evidence="1">
    <location>
        <begin position="341"/>
        <end position="353"/>
    </location>
</feature>
<dbReference type="EMBL" id="CP019607">
    <property type="protein sequence ID" value="AQP51427.1"/>
    <property type="molecule type" value="Genomic_DNA"/>
</dbReference>
<dbReference type="OrthoDB" id="9804511at2"/>
<feature type="compositionally biased region" description="Basic and acidic residues" evidence="1">
    <location>
        <begin position="435"/>
        <end position="448"/>
    </location>
</feature>
<feature type="domain" description="Purple acid phosphatase N-terminal" evidence="2">
    <location>
        <begin position="23"/>
        <end position="59"/>
    </location>
</feature>
<dbReference type="AlphaFoldDB" id="A0A1Q2CZ73"/>
<evidence type="ECO:0000313" key="3">
    <source>
        <dbReference type="EMBL" id="AQP51427.1"/>
    </source>
</evidence>
<reference evidence="3 4" key="1">
    <citation type="journal article" date="2008" name="Int. J. Syst. Evol. Microbiol.">
        <title>Tessaracoccus flavescens sp. nov., isolated from marine sediment.</title>
        <authorList>
            <person name="Lee D.W."/>
            <person name="Lee S.D."/>
        </authorList>
    </citation>
    <scope>NUCLEOTIDE SEQUENCE [LARGE SCALE GENOMIC DNA]</scope>
    <source>
        <strain evidence="3 4">SST-39T</strain>
    </source>
</reference>
<dbReference type="KEGG" id="tfa:BW733_11995"/>
<dbReference type="STRING" id="399497.BW733_11995"/>
<dbReference type="InterPro" id="IPR013783">
    <property type="entry name" value="Ig-like_fold"/>
</dbReference>
<dbReference type="GO" id="GO:0003993">
    <property type="term" value="F:acid phosphatase activity"/>
    <property type="evidence" value="ECO:0007669"/>
    <property type="project" value="InterPro"/>
</dbReference>
<evidence type="ECO:0000256" key="1">
    <source>
        <dbReference type="SAM" id="MobiDB-lite"/>
    </source>
</evidence>
<keyword evidence="4" id="KW-1185">Reference proteome</keyword>
<organism evidence="3 4">
    <name type="scientific">Tessaracoccus flavescens</name>
    <dbReference type="NCBI Taxonomy" id="399497"/>
    <lineage>
        <taxon>Bacteria</taxon>
        <taxon>Bacillati</taxon>
        <taxon>Actinomycetota</taxon>
        <taxon>Actinomycetes</taxon>
        <taxon>Propionibacteriales</taxon>
        <taxon>Propionibacteriaceae</taxon>
        <taxon>Tessaracoccus</taxon>
    </lineage>
</organism>
<dbReference type="Gene3D" id="2.60.40.380">
    <property type="entry name" value="Purple acid phosphatase-like, N-terminal"/>
    <property type="match status" value="1"/>
</dbReference>
<dbReference type="Gene3D" id="2.60.40.10">
    <property type="entry name" value="Immunoglobulins"/>
    <property type="match status" value="1"/>
</dbReference>
<sequence>MKDRAFPHTARSFAAVSGEAAAPGQSFHHVTFDNLAPATSYTYRIGSQDAWLGTHTFTTPAAGPVEFFLRVPTFSPLTVTECSSTVTTYRTTDRAVVDEVTVNSTKACPELEAPAVTLKASEVAAFDPLAGVVATDPCDKGLKITHDSGEVGSEPGDYTLGYSVTDGYGNEVSAERVVTVTADPTPTPEPSPSPSTSPSPTATPSPTPTPRPTPSATPTPGPGDLYTTPGVHRVGGRVWMTACEDYSQTRRCWTNIWGTTVKNAGAGCSVTNGWMFNNLTYLPSRRALWAGNPLGNTGAWTASDARRWRTECDTAATGRGGCRSMPRRPSSRRSPVATGRPRSSCSTTWSASPDQRWEGPTIRRPLPSSSGATTALRATIGYERTNPDFSRRLRHRHRIQVPPDHRRDPAAGRRGHVPGREAVAQPQPRTVPRRPGLDRRDPAHPRPR</sequence>
<evidence type="ECO:0000313" key="4">
    <source>
        <dbReference type="Proteomes" id="UP000188235"/>
    </source>
</evidence>
<dbReference type="GO" id="GO:0046872">
    <property type="term" value="F:metal ion binding"/>
    <property type="evidence" value="ECO:0007669"/>
    <property type="project" value="InterPro"/>
</dbReference>
<dbReference type="GO" id="GO:0005975">
    <property type="term" value="P:carbohydrate metabolic process"/>
    <property type="evidence" value="ECO:0007669"/>
    <property type="project" value="UniProtKB-ARBA"/>
</dbReference>
<dbReference type="Proteomes" id="UP000188235">
    <property type="component" value="Chromosome"/>
</dbReference>